<protein>
    <recommendedName>
        <fullName evidence="3">Ribosome-recycling factor</fullName>
        <shortName evidence="3">RRF</shortName>
    </recommendedName>
    <alternativeName>
        <fullName evidence="3">Ribosome-releasing factor</fullName>
    </alternativeName>
</protein>
<evidence type="ECO:0000256" key="3">
    <source>
        <dbReference type="HAMAP-Rule" id="MF_00040"/>
    </source>
</evidence>
<dbReference type="CDD" id="cd00520">
    <property type="entry name" value="RRF"/>
    <property type="match status" value="1"/>
</dbReference>
<organism evidence="5 6">
    <name type="scientific">Candidatus Magasanikbacteria bacterium RIFCSPHIGHO2_01_FULL_50_8</name>
    <dbReference type="NCBI Taxonomy" id="1798674"/>
    <lineage>
        <taxon>Bacteria</taxon>
        <taxon>Candidatus Magasanikiibacteriota</taxon>
    </lineage>
</organism>
<dbReference type="FunFam" id="3.30.1360.40:FF:000001">
    <property type="entry name" value="Ribosome-recycling factor"/>
    <property type="match status" value="1"/>
</dbReference>
<accession>A0A1F6LMD8</accession>
<dbReference type="GO" id="GO:0005737">
    <property type="term" value="C:cytoplasm"/>
    <property type="evidence" value="ECO:0007669"/>
    <property type="project" value="UniProtKB-SubCell"/>
</dbReference>
<dbReference type="Proteomes" id="UP000176329">
    <property type="component" value="Unassembled WGS sequence"/>
</dbReference>
<gene>
    <name evidence="3" type="primary">frr</name>
    <name evidence="5" type="ORF">A2848_02820</name>
</gene>
<dbReference type="GO" id="GO:0043023">
    <property type="term" value="F:ribosomal large subunit binding"/>
    <property type="evidence" value="ECO:0007669"/>
    <property type="project" value="TreeGrafter"/>
</dbReference>
<dbReference type="Pfam" id="PF01765">
    <property type="entry name" value="RRF"/>
    <property type="match status" value="1"/>
</dbReference>
<dbReference type="Gene3D" id="3.30.1360.40">
    <property type="match status" value="1"/>
</dbReference>
<evidence type="ECO:0000259" key="4">
    <source>
        <dbReference type="Pfam" id="PF01765"/>
    </source>
</evidence>
<evidence type="ECO:0000256" key="2">
    <source>
        <dbReference type="ARBA" id="ARBA00022917"/>
    </source>
</evidence>
<comment type="caution">
    <text evidence="5">The sequence shown here is derived from an EMBL/GenBank/DDBJ whole genome shotgun (WGS) entry which is preliminary data.</text>
</comment>
<dbReference type="AlphaFoldDB" id="A0A1F6LMD8"/>
<dbReference type="SUPFAM" id="SSF55194">
    <property type="entry name" value="Ribosome recycling factor, RRF"/>
    <property type="match status" value="1"/>
</dbReference>
<evidence type="ECO:0000313" key="6">
    <source>
        <dbReference type="Proteomes" id="UP000176329"/>
    </source>
</evidence>
<dbReference type="EMBL" id="MFPV01000057">
    <property type="protein sequence ID" value="OGH60536.1"/>
    <property type="molecule type" value="Genomic_DNA"/>
</dbReference>
<evidence type="ECO:0000256" key="1">
    <source>
        <dbReference type="ARBA" id="ARBA00005912"/>
    </source>
</evidence>
<comment type="similarity">
    <text evidence="1 3">Belongs to the RRF family.</text>
</comment>
<reference evidence="5 6" key="1">
    <citation type="journal article" date="2016" name="Nat. Commun.">
        <title>Thousands of microbial genomes shed light on interconnected biogeochemical processes in an aquifer system.</title>
        <authorList>
            <person name="Anantharaman K."/>
            <person name="Brown C.T."/>
            <person name="Hug L.A."/>
            <person name="Sharon I."/>
            <person name="Castelle C.J."/>
            <person name="Probst A.J."/>
            <person name="Thomas B.C."/>
            <person name="Singh A."/>
            <person name="Wilkins M.J."/>
            <person name="Karaoz U."/>
            <person name="Brodie E.L."/>
            <person name="Williams K.H."/>
            <person name="Hubbard S.S."/>
            <person name="Banfield J.F."/>
        </authorList>
    </citation>
    <scope>NUCLEOTIDE SEQUENCE [LARGE SCALE GENOMIC DNA]</scope>
</reference>
<dbReference type="PANTHER" id="PTHR20982:SF3">
    <property type="entry name" value="MITOCHONDRIAL RIBOSOME RECYCLING FACTOR PSEUDO 1"/>
    <property type="match status" value="1"/>
</dbReference>
<dbReference type="HAMAP" id="MF_00040">
    <property type="entry name" value="RRF"/>
    <property type="match status" value="1"/>
</dbReference>
<feature type="domain" description="Ribosome recycling factor" evidence="4">
    <location>
        <begin position="20"/>
        <end position="183"/>
    </location>
</feature>
<dbReference type="PANTHER" id="PTHR20982">
    <property type="entry name" value="RIBOSOME RECYCLING FACTOR"/>
    <property type="match status" value="1"/>
</dbReference>
<keyword evidence="3" id="KW-0963">Cytoplasm</keyword>
<dbReference type="NCBIfam" id="TIGR00496">
    <property type="entry name" value="frr"/>
    <property type="match status" value="1"/>
</dbReference>
<sequence>MTAMYLETAQEELLKSIEFFRSELSQLRTGRASPALVENIMIEAYGSPMAVKGLASISVTDAKSLAIEPWDKTLMKAVEDGIRNCGLGINPVNDGKVIRINMPAMTEENRRNLVKIVGQKGEDARIRIRQTREEIRSMIIKAEEDGELPEDQKFADMEALDQLSKDFNDRVKDIAAEKEEEIMKI</sequence>
<comment type="subcellular location">
    <subcellularLocation>
        <location evidence="3">Cytoplasm</location>
    </subcellularLocation>
</comment>
<comment type="function">
    <text evidence="3">Responsible for the release of ribosomes from messenger RNA at the termination of protein biosynthesis. May increase the efficiency of translation by recycling ribosomes from one round of translation to another.</text>
</comment>
<evidence type="ECO:0000313" key="5">
    <source>
        <dbReference type="EMBL" id="OGH60536.1"/>
    </source>
</evidence>
<dbReference type="InterPro" id="IPR002661">
    <property type="entry name" value="Ribosome_recyc_fac"/>
</dbReference>
<dbReference type="Gene3D" id="1.10.132.20">
    <property type="entry name" value="Ribosome-recycling factor"/>
    <property type="match status" value="1"/>
</dbReference>
<name>A0A1F6LMD8_9BACT</name>
<dbReference type="GO" id="GO:0006415">
    <property type="term" value="P:translational termination"/>
    <property type="evidence" value="ECO:0007669"/>
    <property type="project" value="UniProtKB-UniRule"/>
</dbReference>
<dbReference type="InterPro" id="IPR023584">
    <property type="entry name" value="Ribosome_recyc_fac_dom"/>
</dbReference>
<keyword evidence="2 3" id="KW-0648">Protein biosynthesis</keyword>
<proteinExistence type="inferred from homology"/>
<dbReference type="InterPro" id="IPR036191">
    <property type="entry name" value="RRF_sf"/>
</dbReference>